<dbReference type="Proteomes" id="UP000249165">
    <property type="component" value="Unassembled WGS sequence"/>
</dbReference>
<dbReference type="PROSITE" id="PS51123">
    <property type="entry name" value="OMPA_2"/>
    <property type="match status" value="1"/>
</dbReference>
<dbReference type="SUPFAM" id="SSF103088">
    <property type="entry name" value="OmpA-like"/>
    <property type="match status" value="1"/>
</dbReference>
<dbReference type="InterPro" id="IPR036737">
    <property type="entry name" value="OmpA-like_sf"/>
</dbReference>
<dbReference type="InterPro" id="IPR050330">
    <property type="entry name" value="Bact_OuterMem_StrucFunc"/>
</dbReference>
<keyword evidence="2 4" id="KW-0472">Membrane</keyword>
<dbReference type="InterPro" id="IPR006665">
    <property type="entry name" value="OmpA-like"/>
</dbReference>
<evidence type="ECO:0000259" key="5">
    <source>
        <dbReference type="PROSITE" id="PS51123"/>
    </source>
</evidence>
<gene>
    <name evidence="6" type="ORF">ATI53_102351</name>
</gene>
<dbReference type="InterPro" id="IPR006664">
    <property type="entry name" value="OMP_bac"/>
</dbReference>
<evidence type="ECO:0000256" key="1">
    <source>
        <dbReference type="ARBA" id="ARBA00004442"/>
    </source>
</evidence>
<dbReference type="PANTHER" id="PTHR30329:SF21">
    <property type="entry name" value="LIPOPROTEIN YIAD-RELATED"/>
    <property type="match status" value="1"/>
</dbReference>
<dbReference type="AlphaFoldDB" id="A0A327Y2J1"/>
<dbReference type="GO" id="GO:0009279">
    <property type="term" value="C:cell outer membrane"/>
    <property type="evidence" value="ECO:0007669"/>
    <property type="project" value="UniProtKB-SubCell"/>
</dbReference>
<keyword evidence="3" id="KW-0998">Cell outer membrane</keyword>
<dbReference type="CDD" id="cd07185">
    <property type="entry name" value="OmpA_C-like"/>
    <property type="match status" value="1"/>
</dbReference>
<proteinExistence type="predicted"/>
<accession>A0A327Y2J1</accession>
<evidence type="ECO:0000256" key="2">
    <source>
        <dbReference type="ARBA" id="ARBA00023136"/>
    </source>
</evidence>
<sequence length="288" mass="29724">MIVGLSGGPAAALDLALPSGARLMRETLTDAGSYAVPLGPWTETGIPTRMVEGRISRRSWRIESSDLTTLQILAPVRDGLIAQGYEILFECRTRSCGGFDFRFGTDVIAAPEMYVDLTAFRFLSARGPGGDVVSLLASRSGAAGYLQAIQAGPVDAVLAAPPAPGALSGVVMQIETAGHVVLPDLDFDSGAAELGGAVASLDALAGWLTGDAARRILLVGHTDAVGSLAANTALSKRRAGAAVTYLRDKGVAAAQLSAEGAGYLAPRASNLTPEGREQNRRVEAVLLP</sequence>
<dbReference type="PANTHER" id="PTHR30329">
    <property type="entry name" value="STATOR ELEMENT OF FLAGELLAR MOTOR COMPLEX"/>
    <property type="match status" value="1"/>
</dbReference>
<reference evidence="6 7" key="1">
    <citation type="submission" date="2018-06" db="EMBL/GenBank/DDBJ databases">
        <title>Genomic Encyclopedia of Archaeal and Bacterial Type Strains, Phase II (KMG-II): from individual species to whole genera.</title>
        <authorList>
            <person name="Goeker M."/>
        </authorList>
    </citation>
    <scope>NUCLEOTIDE SEQUENCE [LARGE SCALE GENOMIC DNA]</scope>
    <source>
        <strain evidence="6 7">DSM 22011</strain>
    </source>
</reference>
<dbReference type="Gene3D" id="3.30.1330.60">
    <property type="entry name" value="OmpA-like domain"/>
    <property type="match status" value="1"/>
</dbReference>
<name>A0A327Y2J1_9RHOB</name>
<dbReference type="OrthoDB" id="9792021at2"/>
<keyword evidence="7" id="KW-1185">Reference proteome</keyword>
<dbReference type="PRINTS" id="PR01021">
    <property type="entry name" value="OMPADOMAIN"/>
</dbReference>
<protein>
    <submittedName>
        <fullName evidence="6">Outer membrane protein OmpA-like peptidoglycan-associated protein</fullName>
    </submittedName>
</protein>
<evidence type="ECO:0000313" key="6">
    <source>
        <dbReference type="EMBL" id="RAK15408.1"/>
    </source>
</evidence>
<evidence type="ECO:0000256" key="4">
    <source>
        <dbReference type="PROSITE-ProRule" id="PRU00473"/>
    </source>
</evidence>
<dbReference type="EMBL" id="QLMG01000023">
    <property type="protein sequence ID" value="RAK15408.1"/>
    <property type="molecule type" value="Genomic_DNA"/>
</dbReference>
<comment type="caution">
    <text evidence="6">The sequence shown here is derived from an EMBL/GenBank/DDBJ whole genome shotgun (WGS) entry which is preliminary data.</text>
</comment>
<comment type="subcellular location">
    <subcellularLocation>
        <location evidence="1">Cell outer membrane</location>
    </subcellularLocation>
</comment>
<dbReference type="Pfam" id="PF00691">
    <property type="entry name" value="OmpA"/>
    <property type="match status" value="1"/>
</dbReference>
<organism evidence="6 7">
    <name type="scientific">Salipiger aestuarii</name>
    <dbReference type="NCBI Taxonomy" id="568098"/>
    <lineage>
        <taxon>Bacteria</taxon>
        <taxon>Pseudomonadati</taxon>
        <taxon>Pseudomonadota</taxon>
        <taxon>Alphaproteobacteria</taxon>
        <taxon>Rhodobacterales</taxon>
        <taxon>Roseobacteraceae</taxon>
        <taxon>Salipiger</taxon>
    </lineage>
</organism>
<feature type="domain" description="OmpA-like" evidence="5">
    <location>
        <begin position="175"/>
        <end position="288"/>
    </location>
</feature>
<evidence type="ECO:0000256" key="3">
    <source>
        <dbReference type="ARBA" id="ARBA00023237"/>
    </source>
</evidence>
<evidence type="ECO:0000313" key="7">
    <source>
        <dbReference type="Proteomes" id="UP000249165"/>
    </source>
</evidence>